<dbReference type="EMBL" id="CP094298">
    <property type="protein sequence ID" value="UNZ00794.1"/>
    <property type="molecule type" value="Genomic_DNA"/>
</dbReference>
<keyword evidence="2" id="KW-0805">Transcription regulation</keyword>
<keyword evidence="4" id="KW-0804">Transcription</keyword>
<evidence type="ECO:0000313" key="7">
    <source>
        <dbReference type="Proteomes" id="UP000829494"/>
    </source>
</evidence>
<dbReference type="PANTHER" id="PTHR30146:SF148">
    <property type="entry name" value="HTH-TYPE TRANSCRIPTIONAL REPRESSOR PURR-RELATED"/>
    <property type="match status" value="1"/>
</dbReference>
<accession>A0ABY3YST4</accession>
<evidence type="ECO:0000256" key="2">
    <source>
        <dbReference type="ARBA" id="ARBA00023015"/>
    </source>
</evidence>
<feature type="domain" description="Transcriptional regulator LacI/GalR-like sensor" evidence="5">
    <location>
        <begin position="4"/>
        <end position="78"/>
    </location>
</feature>
<dbReference type="PANTHER" id="PTHR30146">
    <property type="entry name" value="LACI-RELATED TRANSCRIPTIONAL REPRESSOR"/>
    <property type="match status" value="1"/>
</dbReference>
<sequence length="90" mass="9492">MVERAPDRGLTVRGGLAVVSYDDEVAAASGPPLTAVRTQRRRLGSQAAETVLARMADPTKRPTHCLELWPTLAVRASCGGEERASSSSDG</sequence>
<evidence type="ECO:0000313" key="6">
    <source>
        <dbReference type="EMBL" id="UNZ00794.1"/>
    </source>
</evidence>
<evidence type="ECO:0000256" key="4">
    <source>
        <dbReference type="ARBA" id="ARBA00023163"/>
    </source>
</evidence>
<keyword evidence="7" id="KW-1185">Reference proteome</keyword>
<evidence type="ECO:0000259" key="5">
    <source>
        <dbReference type="Pfam" id="PF13377"/>
    </source>
</evidence>
<evidence type="ECO:0000256" key="1">
    <source>
        <dbReference type="ARBA" id="ARBA00022491"/>
    </source>
</evidence>
<evidence type="ECO:0000256" key="3">
    <source>
        <dbReference type="ARBA" id="ARBA00023125"/>
    </source>
</evidence>
<name>A0ABY3YST4_STRRM</name>
<organism evidence="6 7">
    <name type="scientific">Streptomyces rimosus subsp. rimosus</name>
    <dbReference type="NCBI Taxonomy" id="132474"/>
    <lineage>
        <taxon>Bacteria</taxon>
        <taxon>Bacillati</taxon>
        <taxon>Actinomycetota</taxon>
        <taxon>Actinomycetes</taxon>
        <taxon>Kitasatosporales</taxon>
        <taxon>Streptomycetaceae</taxon>
        <taxon>Streptomyces</taxon>
    </lineage>
</organism>
<dbReference type="SUPFAM" id="SSF53822">
    <property type="entry name" value="Periplasmic binding protein-like I"/>
    <property type="match status" value="1"/>
</dbReference>
<protein>
    <submittedName>
        <fullName evidence="6">Transcriptional repressor RbsR</fullName>
    </submittedName>
</protein>
<reference evidence="6 7" key="1">
    <citation type="submission" date="2022-03" db="EMBL/GenBank/DDBJ databases">
        <title>Complete genome of Streptomyces rimosus ssp. rimosus R7 (=ATCC 10970).</title>
        <authorList>
            <person name="Beganovic S."/>
            <person name="Ruckert C."/>
            <person name="Busche T."/>
            <person name="Kalinowski J."/>
            <person name="Wittmann C."/>
        </authorList>
    </citation>
    <scope>NUCLEOTIDE SEQUENCE [LARGE SCALE GENOMIC DNA]</scope>
    <source>
        <strain evidence="6 7">R7</strain>
    </source>
</reference>
<dbReference type="Proteomes" id="UP000829494">
    <property type="component" value="Chromosome"/>
</dbReference>
<keyword evidence="1" id="KW-0678">Repressor</keyword>
<dbReference type="InterPro" id="IPR028082">
    <property type="entry name" value="Peripla_BP_I"/>
</dbReference>
<gene>
    <name evidence="6" type="ORF">SRIMR7_01415</name>
</gene>
<dbReference type="Gene3D" id="3.40.50.2300">
    <property type="match status" value="1"/>
</dbReference>
<dbReference type="InterPro" id="IPR046335">
    <property type="entry name" value="LacI/GalR-like_sensor"/>
</dbReference>
<proteinExistence type="predicted"/>
<dbReference type="Pfam" id="PF13377">
    <property type="entry name" value="Peripla_BP_3"/>
    <property type="match status" value="1"/>
</dbReference>
<keyword evidence="3" id="KW-0238">DNA-binding</keyword>